<feature type="domain" description="Retrotransposon Copia-like N-terminal" evidence="2">
    <location>
        <begin position="19"/>
        <end position="65"/>
    </location>
</feature>
<evidence type="ECO:0000259" key="2">
    <source>
        <dbReference type="Pfam" id="PF14244"/>
    </source>
</evidence>
<dbReference type="InterPro" id="IPR025724">
    <property type="entry name" value="GAG-pre-integrase_dom"/>
</dbReference>
<evidence type="ECO:0000313" key="3">
    <source>
        <dbReference type="EMBL" id="KAF5460569.1"/>
    </source>
</evidence>
<dbReference type="Pfam" id="PF14244">
    <property type="entry name" value="Retrotran_gag_3"/>
    <property type="match status" value="1"/>
</dbReference>
<dbReference type="GO" id="GO:0008270">
    <property type="term" value="F:zinc ion binding"/>
    <property type="evidence" value="ECO:0007669"/>
    <property type="project" value="InterPro"/>
</dbReference>
<dbReference type="GO" id="GO:0003676">
    <property type="term" value="F:nucleic acid binding"/>
    <property type="evidence" value="ECO:0007669"/>
    <property type="project" value="InterPro"/>
</dbReference>
<dbReference type="Pfam" id="PF13976">
    <property type="entry name" value="gag_pre-integrs"/>
    <property type="match status" value="1"/>
</dbReference>
<name>A0A833X554_JUGRE</name>
<dbReference type="AlphaFoldDB" id="A0A833X554"/>
<dbReference type="SUPFAM" id="SSF57756">
    <property type="entry name" value="Retrovirus zinc finger-like domains"/>
    <property type="match status" value="1"/>
</dbReference>
<dbReference type="InterPro" id="IPR036875">
    <property type="entry name" value="Znf_CCHC_sf"/>
</dbReference>
<protein>
    <recommendedName>
        <fullName evidence="5">Retrotransposon Copia-like N-terminal domain-containing protein</fullName>
    </recommendedName>
</protein>
<organism evidence="3 4">
    <name type="scientific">Juglans regia</name>
    <name type="common">English walnut</name>
    <dbReference type="NCBI Taxonomy" id="51240"/>
    <lineage>
        <taxon>Eukaryota</taxon>
        <taxon>Viridiplantae</taxon>
        <taxon>Streptophyta</taxon>
        <taxon>Embryophyta</taxon>
        <taxon>Tracheophyta</taxon>
        <taxon>Spermatophyta</taxon>
        <taxon>Magnoliopsida</taxon>
        <taxon>eudicotyledons</taxon>
        <taxon>Gunneridae</taxon>
        <taxon>Pentapetalae</taxon>
        <taxon>rosids</taxon>
        <taxon>fabids</taxon>
        <taxon>Fagales</taxon>
        <taxon>Juglandaceae</taxon>
        <taxon>Juglans</taxon>
    </lineage>
</organism>
<reference evidence="3" key="2">
    <citation type="submission" date="2020-03" db="EMBL/GenBank/DDBJ databases">
        <title>Walnut 2.0.</title>
        <authorList>
            <person name="Marrano A."/>
            <person name="Britton M."/>
            <person name="Zimin A.V."/>
            <person name="Zaini P.A."/>
            <person name="Workman R."/>
            <person name="Puiu D."/>
            <person name="Bianco L."/>
            <person name="Allen B.J."/>
            <person name="Troggio M."/>
            <person name="Leslie C.A."/>
            <person name="Timp W."/>
            <person name="Dendekar A."/>
            <person name="Salzberg S.L."/>
            <person name="Neale D.B."/>
        </authorList>
    </citation>
    <scope>NUCLEOTIDE SEQUENCE</scope>
    <source>
        <tissue evidence="3">Leaves</tissue>
    </source>
</reference>
<accession>A0A833X554</accession>
<evidence type="ECO:0008006" key="5">
    <source>
        <dbReference type="Google" id="ProtNLM"/>
    </source>
</evidence>
<comment type="caution">
    <text evidence="3">The sequence shown here is derived from an EMBL/GenBank/DDBJ whole genome shotgun (WGS) entry which is preliminary data.</text>
</comment>
<sequence>MATINLNPKDPSSPYFLNPNDGPGTLLTNHLLTADNYHSWARTIRRSLRIKKKLGFIDGTISQPSASSNLLESWLQCNDMVVTWIQNAMSLEIKNSVVYVETALALWLELEQRFAQNNGPWLYELKQSIDALSQGDDSVSLYFSKLKSLLDELVNFETIPTCTCGAMKTVIANQQCDWMMKFLMGLHDSFTNIKAQFILLKPSPSLSEVYALVQQEEKRKQLSNPPIPSDSLAFATRNHFTYNKDPTKQSGFPKRDRPFCTHCKISGHFLEKCFKANPNLEKPICTHCNLVGHTVDKCYKLHGYPPGHKLHNRIKLTDSFANQISISDQEQITNGTKHVLTQEQYHSLLALLQSQTPTPSAHQVSTHPSSSVISARKLTQDIHCCFTFFTNECFVQDLSSWRTIGKGEAHNGLYHLQLTAVPALALAATSSDLPFHFNSVSSPHSEHILWHCRMGHPSDSRLLLLQKDLSKQKFM</sequence>
<dbReference type="InterPro" id="IPR029472">
    <property type="entry name" value="Copia-like_N"/>
</dbReference>
<dbReference type="EMBL" id="LIHL02000009">
    <property type="protein sequence ID" value="KAF5460569.1"/>
    <property type="molecule type" value="Genomic_DNA"/>
</dbReference>
<dbReference type="Proteomes" id="UP000619265">
    <property type="component" value="Unassembled WGS sequence"/>
</dbReference>
<dbReference type="PANTHER" id="PTHR37610:SF100">
    <property type="entry name" value="COPIA-LIKE POLYPROTEIN_RETROTRANSPOSON"/>
    <property type="match status" value="1"/>
</dbReference>
<dbReference type="PANTHER" id="PTHR37610">
    <property type="entry name" value="CCHC-TYPE DOMAIN-CONTAINING PROTEIN"/>
    <property type="match status" value="1"/>
</dbReference>
<gene>
    <name evidence="3" type="ORF">F2P56_020432</name>
</gene>
<feature type="domain" description="GAG-pre-integrase" evidence="1">
    <location>
        <begin position="412"/>
        <end position="468"/>
    </location>
</feature>
<evidence type="ECO:0000259" key="1">
    <source>
        <dbReference type="Pfam" id="PF13976"/>
    </source>
</evidence>
<proteinExistence type="predicted"/>
<feature type="non-terminal residue" evidence="3">
    <location>
        <position position="1"/>
    </location>
</feature>
<dbReference type="Gramene" id="Jr09_10040_p1">
    <property type="protein sequence ID" value="cds.Jr09_10040_p1"/>
    <property type="gene ID" value="Jr09_10040"/>
</dbReference>
<reference evidence="3" key="1">
    <citation type="submission" date="2015-10" db="EMBL/GenBank/DDBJ databases">
        <authorList>
            <person name="Martinez-Garcia P.J."/>
            <person name="Crepeau M.W."/>
            <person name="Puiu D."/>
            <person name="Gonzalez-Ibeas D."/>
            <person name="Whalen J."/>
            <person name="Stevens K."/>
            <person name="Paul R."/>
            <person name="Butterfield T."/>
            <person name="Britton M."/>
            <person name="Reagan R."/>
            <person name="Chakraborty S."/>
            <person name="Walawage S.L."/>
            <person name="Vasquez-Gross H.A."/>
            <person name="Cardeno C."/>
            <person name="Famula R."/>
            <person name="Pratt K."/>
            <person name="Kuruganti S."/>
            <person name="Aradhya M.K."/>
            <person name="Leslie C.A."/>
            <person name="Dandekar A.M."/>
            <person name="Salzberg S.L."/>
            <person name="Wegrzyn J.L."/>
            <person name="Langley C.H."/>
            <person name="Neale D.B."/>
        </authorList>
    </citation>
    <scope>NUCLEOTIDE SEQUENCE</scope>
    <source>
        <tissue evidence="3">Leaves</tissue>
    </source>
</reference>
<evidence type="ECO:0000313" key="4">
    <source>
        <dbReference type="Proteomes" id="UP000619265"/>
    </source>
</evidence>